<organism evidence="1 2">
    <name type="scientific">Bradyrhizobium lablabi</name>
    <dbReference type="NCBI Taxonomy" id="722472"/>
    <lineage>
        <taxon>Bacteria</taxon>
        <taxon>Pseudomonadati</taxon>
        <taxon>Pseudomonadota</taxon>
        <taxon>Alphaproteobacteria</taxon>
        <taxon>Hyphomicrobiales</taxon>
        <taxon>Nitrobacteraceae</taxon>
        <taxon>Bradyrhizobium</taxon>
    </lineage>
</organism>
<dbReference type="AlphaFoldDB" id="A0A0R3N957"/>
<gene>
    <name evidence="1" type="ORF">CQ14_02065</name>
</gene>
<name>A0A0R3N957_9BRAD</name>
<dbReference type="EMBL" id="LLYB01000046">
    <property type="protein sequence ID" value="KRR26320.1"/>
    <property type="molecule type" value="Genomic_DNA"/>
</dbReference>
<evidence type="ECO:0000313" key="1">
    <source>
        <dbReference type="EMBL" id="KRR26320.1"/>
    </source>
</evidence>
<dbReference type="Proteomes" id="UP000051660">
    <property type="component" value="Unassembled WGS sequence"/>
</dbReference>
<proteinExistence type="predicted"/>
<reference evidence="1 2" key="1">
    <citation type="submission" date="2014-03" db="EMBL/GenBank/DDBJ databases">
        <title>Bradyrhizobium valentinum sp. nov., isolated from effective nodules of Lupinus mariae-josephae, a lupine endemic of basic-lime soils in Eastern Spain.</title>
        <authorList>
            <person name="Duran D."/>
            <person name="Rey L."/>
            <person name="Navarro A."/>
            <person name="Busquets A."/>
            <person name="Imperial J."/>
            <person name="Ruiz-Argueso T."/>
        </authorList>
    </citation>
    <scope>NUCLEOTIDE SEQUENCE [LARGE SCALE GENOMIC DNA]</scope>
    <source>
        <strain evidence="1 2">CCBAU 23086</strain>
    </source>
</reference>
<protein>
    <submittedName>
        <fullName evidence="1">Uncharacterized protein</fullName>
    </submittedName>
</protein>
<sequence>MTRIGYRIIRAANQVGVRKIEGEEKHLREFQCGDLFEPSRLVAALRLRGSALLTMADKFSKSIGTARAHSTSFISKRQSNGSARWLARCPD</sequence>
<dbReference type="RefSeq" id="WP_057856989.1">
    <property type="nucleotide sequence ID" value="NZ_LLYB01000046.1"/>
</dbReference>
<comment type="caution">
    <text evidence="1">The sequence shown here is derived from an EMBL/GenBank/DDBJ whole genome shotgun (WGS) entry which is preliminary data.</text>
</comment>
<accession>A0A0R3N957</accession>
<evidence type="ECO:0000313" key="2">
    <source>
        <dbReference type="Proteomes" id="UP000051660"/>
    </source>
</evidence>